<name>A0A7Y0Q6A4_9FIRM</name>
<evidence type="ECO:0000313" key="3">
    <source>
        <dbReference type="EMBL" id="NMP25129.1"/>
    </source>
</evidence>
<organism evidence="3 4">
    <name type="scientific">Sulfobacillus harzensis</name>
    <dbReference type="NCBI Taxonomy" id="2729629"/>
    <lineage>
        <taxon>Bacteria</taxon>
        <taxon>Bacillati</taxon>
        <taxon>Bacillota</taxon>
        <taxon>Clostridia</taxon>
        <taxon>Eubacteriales</taxon>
        <taxon>Clostridiales Family XVII. Incertae Sedis</taxon>
        <taxon>Sulfobacillus</taxon>
    </lineage>
</organism>
<sequence length="299" mass="34687">MAEETLVSLRPLLAGGLICESTCNRSDTNRFLTAHRLRTQIPDEFNAVQSKEGEVKRKVSFFDWTLLKNYMAVLTIISVFFTLCSFFISIPSDRKMAWFIVLLGLFMAIYVYMWFRANLLEHVTLKINNSTVDVKVGDVFEQEGLKVIAFNEYFDTLVDDAIISATSLNGMYINSKVQDITELDRLIAHDDHLRDNILEEVQHRAKGKHNRYRLGTIFTHNDFLLTAFSKFDPNNRAFLYMNDYINFLMNFWNEVDIVYNGRSISIPLLGSGITRFKEYDAITEQELLELLIWSFEGFS</sequence>
<reference evidence="3 4" key="1">
    <citation type="submission" date="2020-04" db="EMBL/GenBank/DDBJ databases">
        <authorList>
            <person name="Zhang R."/>
            <person name="Schippers A."/>
        </authorList>
    </citation>
    <scope>NUCLEOTIDE SEQUENCE [LARGE SCALE GENOMIC DNA]</scope>
    <source>
        <strain evidence="3 4">DSM 109850</strain>
    </source>
</reference>
<dbReference type="Proteomes" id="UP000533476">
    <property type="component" value="Unassembled WGS sequence"/>
</dbReference>
<feature type="domain" description="Thoeris protein ThsA Macro" evidence="2">
    <location>
        <begin position="132"/>
        <end position="296"/>
    </location>
</feature>
<comment type="caution">
    <text evidence="3">The sequence shown here is derived from an EMBL/GenBank/DDBJ whole genome shotgun (WGS) entry which is preliminary data.</text>
</comment>
<feature type="transmembrane region" description="Helical" evidence="1">
    <location>
        <begin position="97"/>
        <end position="115"/>
    </location>
</feature>
<dbReference type="RefSeq" id="WP_169103321.1">
    <property type="nucleotide sequence ID" value="NZ_JABBVZ010000249.1"/>
</dbReference>
<dbReference type="InterPro" id="IPR045535">
    <property type="entry name" value="ThsA_Macro"/>
</dbReference>
<evidence type="ECO:0000256" key="1">
    <source>
        <dbReference type="SAM" id="Phobius"/>
    </source>
</evidence>
<dbReference type="AlphaFoldDB" id="A0A7Y0Q6A4"/>
<keyword evidence="4" id="KW-1185">Reference proteome</keyword>
<protein>
    <recommendedName>
        <fullName evidence="2">Thoeris protein ThsA Macro domain-containing protein</fullName>
    </recommendedName>
</protein>
<keyword evidence="1" id="KW-0812">Transmembrane</keyword>
<evidence type="ECO:0000259" key="2">
    <source>
        <dbReference type="Pfam" id="PF20016"/>
    </source>
</evidence>
<dbReference type="Pfam" id="PF20016">
    <property type="entry name" value="ThsA_Macro"/>
    <property type="match status" value="1"/>
</dbReference>
<evidence type="ECO:0000313" key="4">
    <source>
        <dbReference type="Proteomes" id="UP000533476"/>
    </source>
</evidence>
<proteinExistence type="predicted"/>
<gene>
    <name evidence="3" type="ORF">HIJ39_22800</name>
</gene>
<keyword evidence="1" id="KW-0472">Membrane</keyword>
<keyword evidence="1" id="KW-1133">Transmembrane helix</keyword>
<accession>A0A7Y0Q6A4</accession>
<feature type="transmembrane region" description="Helical" evidence="1">
    <location>
        <begin position="70"/>
        <end position="90"/>
    </location>
</feature>
<dbReference type="EMBL" id="JABBVZ010000249">
    <property type="protein sequence ID" value="NMP25129.1"/>
    <property type="molecule type" value="Genomic_DNA"/>
</dbReference>